<dbReference type="EMBL" id="LCBX01000058">
    <property type="protein sequence ID" value="KKS19089.1"/>
    <property type="molecule type" value="Genomic_DNA"/>
</dbReference>
<evidence type="ECO:0000256" key="6">
    <source>
        <dbReference type="SAM" id="Phobius"/>
    </source>
</evidence>
<comment type="caution">
    <text evidence="7">The sequence shown here is derived from an EMBL/GenBank/DDBJ whole genome shotgun (WGS) entry which is preliminary data.</text>
</comment>
<dbReference type="Proteomes" id="UP000034507">
    <property type="component" value="Unassembled WGS sequence"/>
</dbReference>
<dbReference type="PRINTS" id="PR00728">
    <property type="entry name" value="SIGNALPTASE"/>
</dbReference>
<dbReference type="EC" id="3.4.21.89" evidence="5"/>
<dbReference type="AlphaFoldDB" id="A0A0G0X235"/>
<dbReference type="PANTHER" id="PTHR10806">
    <property type="entry name" value="SIGNAL PEPTIDASE COMPLEX CATALYTIC SUBUNIT SEC11"/>
    <property type="match status" value="1"/>
</dbReference>
<name>A0A0G0X235_UNCKA</name>
<gene>
    <name evidence="7" type="ORF">UU77_C0058G0004</name>
</gene>
<proteinExistence type="predicted"/>
<sequence>MQIIKKFTNILYWLLIIMLIIVAGTAALSSFDISGGTKLYSVQSGSMEPEIKTGSVVLSQPQTIYFRGDIITFKAEKDRTVKNPRYTTTHRVHELQEAEGKLMFITKGDANDSPDGTPITQDLILGKVLVAVPYLGYLVSFAKTEAGFILLIIVPATLIIYSELVSIKNEAKKLIEERKKRKLTAKEKVVVAFGETEMAVGESISSLFDPGGKK</sequence>
<dbReference type="InterPro" id="IPR019533">
    <property type="entry name" value="Peptidase_S26"/>
</dbReference>
<dbReference type="SUPFAM" id="SSF51306">
    <property type="entry name" value="LexA/Signal peptidase"/>
    <property type="match status" value="1"/>
</dbReference>
<reference evidence="7 8" key="1">
    <citation type="journal article" date="2015" name="Nature">
        <title>rRNA introns, odd ribosomes, and small enigmatic genomes across a large radiation of phyla.</title>
        <authorList>
            <person name="Brown C.T."/>
            <person name="Hug L.A."/>
            <person name="Thomas B.C."/>
            <person name="Sharon I."/>
            <person name="Castelle C.J."/>
            <person name="Singh A."/>
            <person name="Wilkins M.J."/>
            <person name="Williams K.H."/>
            <person name="Banfield J.F."/>
        </authorList>
    </citation>
    <scope>NUCLEOTIDE SEQUENCE [LARGE SCALE GENOMIC DNA]</scope>
</reference>
<feature type="transmembrane region" description="Helical" evidence="6">
    <location>
        <begin position="146"/>
        <end position="165"/>
    </location>
</feature>
<evidence type="ECO:0000256" key="3">
    <source>
        <dbReference type="ARBA" id="ARBA00022989"/>
    </source>
</evidence>
<evidence type="ECO:0000256" key="1">
    <source>
        <dbReference type="ARBA" id="ARBA00004370"/>
    </source>
</evidence>
<dbReference type="InterPro" id="IPR036286">
    <property type="entry name" value="LexA/Signal_pep-like_sf"/>
</dbReference>
<evidence type="ECO:0000313" key="8">
    <source>
        <dbReference type="Proteomes" id="UP000034507"/>
    </source>
</evidence>
<dbReference type="CDD" id="cd06530">
    <property type="entry name" value="S26_SPase_I"/>
    <property type="match status" value="1"/>
</dbReference>
<protein>
    <recommendedName>
        <fullName evidence="5">Signal peptidase I</fullName>
        <ecNumber evidence="5">3.4.21.89</ecNumber>
    </recommendedName>
</protein>
<feature type="transmembrane region" description="Helical" evidence="6">
    <location>
        <begin position="12"/>
        <end position="31"/>
    </location>
</feature>
<comment type="subcellular location">
    <subcellularLocation>
        <location evidence="1">Membrane</location>
    </subcellularLocation>
</comment>
<accession>A0A0G0X235</accession>
<dbReference type="InterPro" id="IPR001733">
    <property type="entry name" value="Peptidase_S26B"/>
</dbReference>
<keyword evidence="2 6" id="KW-0812">Transmembrane</keyword>
<dbReference type="GO" id="GO:0004252">
    <property type="term" value="F:serine-type endopeptidase activity"/>
    <property type="evidence" value="ECO:0007669"/>
    <property type="project" value="UniProtKB-UniRule"/>
</dbReference>
<evidence type="ECO:0000256" key="2">
    <source>
        <dbReference type="ARBA" id="ARBA00022692"/>
    </source>
</evidence>
<dbReference type="NCBIfam" id="TIGR02228">
    <property type="entry name" value="sigpep_I_arch"/>
    <property type="match status" value="1"/>
</dbReference>
<evidence type="ECO:0000256" key="4">
    <source>
        <dbReference type="ARBA" id="ARBA00023136"/>
    </source>
</evidence>
<evidence type="ECO:0000313" key="7">
    <source>
        <dbReference type="EMBL" id="KKS19089.1"/>
    </source>
</evidence>
<keyword evidence="3 6" id="KW-1133">Transmembrane helix</keyword>
<evidence type="ECO:0000256" key="5">
    <source>
        <dbReference type="NCBIfam" id="TIGR02228"/>
    </source>
</evidence>
<keyword evidence="4 6" id="KW-0472">Membrane</keyword>
<dbReference type="PANTHER" id="PTHR10806:SF6">
    <property type="entry name" value="SIGNAL PEPTIDASE COMPLEX CATALYTIC SUBUNIT SEC11"/>
    <property type="match status" value="1"/>
</dbReference>
<dbReference type="GO" id="GO:0006465">
    <property type="term" value="P:signal peptide processing"/>
    <property type="evidence" value="ECO:0007669"/>
    <property type="project" value="UniProtKB-UniRule"/>
</dbReference>
<dbReference type="GO" id="GO:0016020">
    <property type="term" value="C:membrane"/>
    <property type="evidence" value="ECO:0007669"/>
    <property type="project" value="UniProtKB-SubCell"/>
</dbReference>
<dbReference type="GO" id="GO:0009003">
    <property type="term" value="F:signal peptidase activity"/>
    <property type="evidence" value="ECO:0007669"/>
    <property type="project" value="UniProtKB-EC"/>
</dbReference>
<organism evidence="7 8">
    <name type="scientific">candidate division WWE3 bacterium GW2011_GWC1_41_7</name>
    <dbReference type="NCBI Taxonomy" id="1619119"/>
    <lineage>
        <taxon>Bacteria</taxon>
        <taxon>Katanobacteria</taxon>
    </lineage>
</organism>
<dbReference type="Gene3D" id="2.10.109.10">
    <property type="entry name" value="Umud Fragment, subunit A"/>
    <property type="match status" value="1"/>
</dbReference>